<dbReference type="Gene3D" id="2.102.10.10">
    <property type="entry name" value="Rieske [2Fe-2S] iron-sulphur domain"/>
    <property type="match status" value="1"/>
</dbReference>
<keyword evidence="2" id="KW-0479">Metal-binding</keyword>
<reference evidence="8" key="1">
    <citation type="submission" date="2022-06" db="EMBL/GenBank/DDBJ databases">
        <title>Aeoliella straminimaris, a novel planctomycete from sediments.</title>
        <authorList>
            <person name="Vitorino I.R."/>
            <person name="Lage O.M."/>
        </authorList>
    </citation>
    <scope>NUCLEOTIDE SEQUENCE</scope>
    <source>
        <strain evidence="8">ICT_H6.2</strain>
    </source>
</reference>
<dbReference type="Pfam" id="PF00355">
    <property type="entry name" value="Rieske"/>
    <property type="match status" value="1"/>
</dbReference>
<dbReference type="GO" id="GO:0051537">
    <property type="term" value="F:2 iron, 2 sulfur cluster binding"/>
    <property type="evidence" value="ECO:0007669"/>
    <property type="project" value="UniProtKB-KW"/>
</dbReference>
<accession>A0A9X2FJU3</accession>
<keyword evidence="3" id="KW-0408">Iron</keyword>
<dbReference type="GO" id="GO:0046872">
    <property type="term" value="F:metal ion binding"/>
    <property type="evidence" value="ECO:0007669"/>
    <property type="project" value="UniProtKB-KW"/>
</dbReference>
<gene>
    <name evidence="8" type="ORF">NG895_28665</name>
</gene>
<evidence type="ECO:0000259" key="7">
    <source>
        <dbReference type="PROSITE" id="PS51296"/>
    </source>
</evidence>
<evidence type="ECO:0000256" key="6">
    <source>
        <dbReference type="ARBA" id="ARBA00038001"/>
    </source>
</evidence>
<evidence type="ECO:0000256" key="4">
    <source>
        <dbReference type="ARBA" id="ARBA00023014"/>
    </source>
</evidence>
<keyword evidence="4" id="KW-0411">Iron-sulfur</keyword>
<evidence type="ECO:0000256" key="3">
    <source>
        <dbReference type="ARBA" id="ARBA00023004"/>
    </source>
</evidence>
<protein>
    <submittedName>
        <fullName evidence="8">Rieske (2Fe-2S) protein</fullName>
    </submittedName>
</protein>
<dbReference type="PROSITE" id="PS51296">
    <property type="entry name" value="RIESKE"/>
    <property type="match status" value="1"/>
</dbReference>
<dbReference type="SUPFAM" id="SSF50022">
    <property type="entry name" value="ISP domain"/>
    <property type="match status" value="1"/>
</dbReference>
<dbReference type="EMBL" id="JAMXLR010000092">
    <property type="protein sequence ID" value="MCO6047896.1"/>
    <property type="molecule type" value="Genomic_DNA"/>
</dbReference>
<feature type="domain" description="Rieske" evidence="7">
    <location>
        <begin position="5"/>
        <end position="99"/>
    </location>
</feature>
<comment type="caution">
    <text evidence="8">The sequence shown here is derived from an EMBL/GenBank/DDBJ whole genome shotgun (WGS) entry which is preliminary data.</text>
</comment>
<evidence type="ECO:0000256" key="1">
    <source>
        <dbReference type="ARBA" id="ARBA00022714"/>
    </source>
</evidence>
<keyword evidence="9" id="KW-1185">Reference proteome</keyword>
<keyword evidence="1" id="KW-0001">2Fe-2S</keyword>
<comment type="similarity">
    <text evidence="6">Belongs to the bacterial ring-hydroxylating dioxygenase ferredoxin component family.</text>
</comment>
<dbReference type="AlphaFoldDB" id="A0A9X2FJU3"/>
<dbReference type="PANTHER" id="PTHR21496:SF0">
    <property type="entry name" value="RIESKE DOMAIN-CONTAINING PROTEIN"/>
    <property type="match status" value="1"/>
</dbReference>
<evidence type="ECO:0000313" key="8">
    <source>
        <dbReference type="EMBL" id="MCO6047896.1"/>
    </source>
</evidence>
<proteinExistence type="inferred from homology"/>
<dbReference type="Proteomes" id="UP001155241">
    <property type="component" value="Unassembled WGS sequence"/>
</dbReference>
<organism evidence="8 9">
    <name type="scientific">Aeoliella straminimaris</name>
    <dbReference type="NCBI Taxonomy" id="2954799"/>
    <lineage>
        <taxon>Bacteria</taxon>
        <taxon>Pseudomonadati</taxon>
        <taxon>Planctomycetota</taxon>
        <taxon>Planctomycetia</taxon>
        <taxon>Pirellulales</taxon>
        <taxon>Lacipirellulaceae</taxon>
        <taxon>Aeoliella</taxon>
    </lineage>
</organism>
<evidence type="ECO:0000256" key="2">
    <source>
        <dbReference type="ARBA" id="ARBA00022723"/>
    </source>
</evidence>
<dbReference type="RefSeq" id="WP_252856002.1">
    <property type="nucleotide sequence ID" value="NZ_JAMXLR010000092.1"/>
</dbReference>
<dbReference type="PANTHER" id="PTHR21496">
    <property type="entry name" value="FERREDOXIN-RELATED"/>
    <property type="match status" value="1"/>
</dbReference>
<dbReference type="InterPro" id="IPR017941">
    <property type="entry name" value="Rieske_2Fe-2S"/>
</dbReference>
<dbReference type="InterPro" id="IPR036922">
    <property type="entry name" value="Rieske_2Fe-2S_sf"/>
</dbReference>
<sequence>MGEWVEVATVADCPPGSCIEAVVGESIVVVANVDGDYYALDGICAHQGGPLAAGELSGCVLTCPWHGWQYDVRTGKQLLSESIRQTAYRVRESGGTIQVELPKP</sequence>
<comment type="cofactor">
    <cofactor evidence="5">
        <name>[2Fe-2S] cluster</name>
        <dbReference type="ChEBI" id="CHEBI:190135"/>
    </cofactor>
</comment>
<evidence type="ECO:0000313" key="9">
    <source>
        <dbReference type="Proteomes" id="UP001155241"/>
    </source>
</evidence>
<name>A0A9X2FJU3_9BACT</name>
<evidence type="ECO:0000256" key="5">
    <source>
        <dbReference type="ARBA" id="ARBA00034078"/>
    </source>
</evidence>